<dbReference type="RefSeq" id="WP_132842967.1">
    <property type="nucleotide sequence ID" value="NZ_JBDJLH010000012.1"/>
</dbReference>
<gene>
    <name evidence="2" type="ORF">ABE541_14335</name>
</gene>
<dbReference type="CDD" id="cd06588">
    <property type="entry name" value="PhnB_like"/>
    <property type="match status" value="1"/>
</dbReference>
<dbReference type="PANTHER" id="PTHR33990">
    <property type="entry name" value="PROTEIN YJDN-RELATED"/>
    <property type="match status" value="1"/>
</dbReference>
<sequence length="146" mass="16583">MTTINPYLTFEGNCEEAFNFYKNVFKKEFQYMGRFGEMPTAEGQTPLSPEQKDKIMHVSLPIHGDSILMGSDSIDGNCGNYIKGTNITLSINSTDKEEADRIYNMLSVNGIQSMRMTQTFWGAYFGMLTDQFGINWMINVDNNTPE</sequence>
<dbReference type="Gene3D" id="3.10.180.10">
    <property type="entry name" value="2,3-Dihydroxybiphenyl 1,2-Dioxygenase, domain 1"/>
    <property type="match status" value="1"/>
</dbReference>
<evidence type="ECO:0000313" key="2">
    <source>
        <dbReference type="EMBL" id="MEN5378439.1"/>
    </source>
</evidence>
<comment type="caution">
    <text evidence="2">The sequence shown here is derived from an EMBL/GenBank/DDBJ whole genome shotgun (WGS) entry which is preliminary data.</text>
</comment>
<proteinExistence type="predicted"/>
<feature type="domain" description="PhnB-like" evidence="1">
    <location>
        <begin position="4"/>
        <end position="138"/>
    </location>
</feature>
<protein>
    <submittedName>
        <fullName evidence="2">VOC family protein</fullName>
    </submittedName>
</protein>
<dbReference type="SUPFAM" id="SSF54593">
    <property type="entry name" value="Glyoxalase/Bleomycin resistance protein/Dihydroxybiphenyl dioxygenase"/>
    <property type="match status" value="1"/>
</dbReference>
<dbReference type="Pfam" id="PF06983">
    <property type="entry name" value="3-dmu-9_3-mt"/>
    <property type="match status" value="1"/>
</dbReference>
<evidence type="ECO:0000259" key="1">
    <source>
        <dbReference type="Pfam" id="PF06983"/>
    </source>
</evidence>
<dbReference type="InterPro" id="IPR029068">
    <property type="entry name" value="Glyas_Bleomycin-R_OHBP_Dase"/>
</dbReference>
<dbReference type="InterPro" id="IPR028973">
    <property type="entry name" value="PhnB-like"/>
</dbReference>
<reference evidence="2 3" key="1">
    <citation type="submission" date="2024-04" db="EMBL/GenBank/DDBJ databases">
        <title>WGS of bacteria from Torrens River.</title>
        <authorList>
            <person name="Wyrsch E.R."/>
            <person name="Drigo B."/>
        </authorList>
    </citation>
    <scope>NUCLEOTIDE SEQUENCE [LARGE SCALE GENOMIC DNA]</scope>
    <source>
        <strain evidence="2 3">TWI391</strain>
    </source>
</reference>
<dbReference type="EMBL" id="JBDJNQ010000006">
    <property type="protein sequence ID" value="MEN5378439.1"/>
    <property type="molecule type" value="Genomic_DNA"/>
</dbReference>
<keyword evidence="3" id="KW-1185">Reference proteome</keyword>
<organism evidence="2 3">
    <name type="scientific">Sphingobacterium kitahiroshimense</name>
    <dbReference type="NCBI Taxonomy" id="470446"/>
    <lineage>
        <taxon>Bacteria</taxon>
        <taxon>Pseudomonadati</taxon>
        <taxon>Bacteroidota</taxon>
        <taxon>Sphingobacteriia</taxon>
        <taxon>Sphingobacteriales</taxon>
        <taxon>Sphingobacteriaceae</taxon>
        <taxon>Sphingobacterium</taxon>
    </lineage>
</organism>
<name>A0ABV0BV65_9SPHI</name>
<accession>A0ABV0BV65</accession>
<dbReference type="Proteomes" id="UP001409291">
    <property type="component" value="Unassembled WGS sequence"/>
</dbReference>
<evidence type="ECO:0000313" key="3">
    <source>
        <dbReference type="Proteomes" id="UP001409291"/>
    </source>
</evidence>
<dbReference type="PANTHER" id="PTHR33990:SF1">
    <property type="entry name" value="PROTEIN YJDN"/>
    <property type="match status" value="1"/>
</dbReference>